<organism evidence="3 4">
    <name type="scientific">Coilia grayii</name>
    <name type="common">Gray's grenadier anchovy</name>
    <dbReference type="NCBI Taxonomy" id="363190"/>
    <lineage>
        <taxon>Eukaryota</taxon>
        <taxon>Metazoa</taxon>
        <taxon>Chordata</taxon>
        <taxon>Craniata</taxon>
        <taxon>Vertebrata</taxon>
        <taxon>Euteleostomi</taxon>
        <taxon>Actinopterygii</taxon>
        <taxon>Neopterygii</taxon>
        <taxon>Teleostei</taxon>
        <taxon>Clupei</taxon>
        <taxon>Clupeiformes</taxon>
        <taxon>Clupeoidei</taxon>
        <taxon>Engraulidae</taxon>
        <taxon>Coilinae</taxon>
        <taxon>Coilia</taxon>
    </lineage>
</organism>
<comment type="caution">
    <text evidence="3">The sequence shown here is derived from an EMBL/GenBank/DDBJ whole genome shotgun (WGS) entry which is preliminary data.</text>
</comment>
<feature type="domain" description="C2H2-type" evidence="2">
    <location>
        <begin position="37"/>
        <end position="58"/>
    </location>
</feature>
<accession>A0ABD1IT95</accession>
<dbReference type="PANTHER" id="PTHR17609:SF3">
    <property type="entry name" value="SAP DOMAIN-CONTAINING PROTEIN"/>
    <property type="match status" value="1"/>
</dbReference>
<feature type="compositionally biased region" description="Polar residues" evidence="1">
    <location>
        <begin position="163"/>
        <end position="182"/>
    </location>
</feature>
<dbReference type="Pfam" id="PF18717">
    <property type="entry name" value="CxC4"/>
    <property type="match status" value="1"/>
</dbReference>
<dbReference type="AlphaFoldDB" id="A0ABD1IT95"/>
<keyword evidence="4" id="KW-1185">Reference proteome</keyword>
<dbReference type="EMBL" id="JBHFQA010000023">
    <property type="protein sequence ID" value="KAL2078215.1"/>
    <property type="molecule type" value="Genomic_DNA"/>
</dbReference>
<proteinExistence type="predicted"/>
<feature type="domain" description="C2H2-type" evidence="2">
    <location>
        <begin position="334"/>
        <end position="355"/>
    </location>
</feature>
<reference evidence="3 4" key="1">
    <citation type="submission" date="2024-09" db="EMBL/GenBank/DDBJ databases">
        <title>A chromosome-level genome assembly of Gray's grenadier anchovy, Coilia grayii.</title>
        <authorList>
            <person name="Fu Z."/>
        </authorList>
    </citation>
    <scope>NUCLEOTIDE SEQUENCE [LARGE SCALE GENOMIC DNA]</scope>
    <source>
        <strain evidence="3">G4</strain>
        <tissue evidence="3">Muscle</tissue>
    </source>
</reference>
<evidence type="ECO:0000259" key="2">
    <source>
        <dbReference type="SMART" id="SM00355"/>
    </source>
</evidence>
<dbReference type="InterPro" id="IPR039598">
    <property type="entry name" value="HMGXB3"/>
</dbReference>
<dbReference type="PANTHER" id="PTHR17609">
    <property type="entry name" value="HMG DOMAIN-CONTAINING PROTEIN 3"/>
    <property type="match status" value="1"/>
</dbReference>
<dbReference type="InterPro" id="IPR013087">
    <property type="entry name" value="Znf_C2H2_type"/>
</dbReference>
<feature type="compositionally biased region" description="Low complexity" evidence="1">
    <location>
        <begin position="269"/>
        <end position="299"/>
    </location>
</feature>
<dbReference type="Proteomes" id="UP001591681">
    <property type="component" value="Unassembled WGS sequence"/>
</dbReference>
<protein>
    <recommendedName>
        <fullName evidence="2">C2H2-type domain-containing protein</fullName>
    </recommendedName>
</protein>
<sequence length="772" mass="85820">MRYCGLYVKRIFLNFHQVLTSFVGMTKPTMVKEGNSYKCTLCKKTGDYASLVPHIQTHSRNVLTYKGVQIYRCGLNCKDAPHHHCCFCNKSIILKKLFVRHLKRCEESQLPTSASSMGVSSKPQIVVQTISGASLLQALTTPVKLQGTAAPLFLQTTPLSLRTSSTQALPSQTTATASSGKQTSTDASSSEEESAATSSQDKTPETTSAPLQSPATAPQHQTDKSSDKSSPSQSQITASPLSPLHATTTPSCQPNIVTVSSPEQTPTATPSDQQTSLSDSTPSTSDSPHSSTTTSPQLLAVTGTSMAPPPDVIPPLSPSECSSPAEPKEQRSRIKCPHCSMHLFQRNLKVHISRHHKDVIADAKVRSQFRSVYVDAKSGILAVQRHTHGFLAPVHVQREAHGGQVLRCDLKACQQYQQMSQRHGLTVSHCQHTRYLDHRAKTASEEPLGVKALDEMVALKLLTEAKRAMCLRRQKMAQVAKLPFSVLVDLDGSPRRIFVSIHEPRTNEFSCLGRVMVSYDTDKHVWMCPCTKAHMSCLHKNIAKWHLFQTHRALFKTSVSSTRDKSGSWNMEYTNGSSTYSLNSDIKRSVDYIYEHKKIPADLPEELTSTVLEFPAQLFPSETTCGLCSNSPSLEDAENVTYQGKIVTMMGVADYVSTYIRRCPDCHMLYRYQEWQDGLHNFNNHLLLSIELCLYFRHSLQNNIPMSRAVKTLESLRKIQYPPTETLLNAYSHFEAMMSSDDRDPTADYQCSSNPSVVTDLHRKAFLVLHWS</sequence>
<evidence type="ECO:0000313" key="3">
    <source>
        <dbReference type="EMBL" id="KAL2078215.1"/>
    </source>
</evidence>
<feature type="region of interest" description="Disordered" evidence="1">
    <location>
        <begin position="163"/>
        <end position="333"/>
    </location>
</feature>
<feature type="compositionally biased region" description="Polar residues" evidence="1">
    <location>
        <begin position="236"/>
        <end position="268"/>
    </location>
</feature>
<feature type="compositionally biased region" description="Pro residues" evidence="1">
    <location>
        <begin position="307"/>
        <end position="317"/>
    </location>
</feature>
<name>A0ABD1IT95_9TELE</name>
<evidence type="ECO:0000256" key="1">
    <source>
        <dbReference type="SAM" id="MobiDB-lite"/>
    </source>
</evidence>
<evidence type="ECO:0000313" key="4">
    <source>
        <dbReference type="Proteomes" id="UP001591681"/>
    </source>
</evidence>
<dbReference type="SMART" id="SM00355">
    <property type="entry name" value="ZnF_C2H2"/>
    <property type="match status" value="2"/>
</dbReference>
<feature type="compositionally biased region" description="Polar residues" evidence="1">
    <location>
        <begin position="205"/>
        <end position="220"/>
    </location>
</feature>
<gene>
    <name evidence="3" type="ORF">ACEWY4_025900</name>
</gene>
<dbReference type="InterPro" id="IPR040648">
    <property type="entry name" value="HMGXB3_CxC4"/>
</dbReference>